<comment type="caution">
    <text evidence="1">The sequence shown here is derived from an EMBL/GenBank/DDBJ whole genome shotgun (WGS) entry which is preliminary data.</text>
</comment>
<dbReference type="Proteomes" id="UP000671399">
    <property type="component" value="Unassembled WGS sequence"/>
</dbReference>
<protein>
    <submittedName>
        <fullName evidence="1">Uncharacterized protein</fullName>
    </submittedName>
</protein>
<reference evidence="1 2" key="1">
    <citation type="submission" date="2021-03" db="EMBL/GenBank/DDBJ databases">
        <authorList>
            <person name="Lee D.-H."/>
        </authorList>
    </citation>
    <scope>NUCLEOTIDE SEQUENCE [LARGE SCALE GENOMIC DNA]</scope>
    <source>
        <strain evidence="1 2">MMS20-R2-23</strain>
    </source>
</reference>
<dbReference type="RefSeq" id="WP_208566145.1">
    <property type="nucleotide sequence ID" value="NZ_JAGFWR010000002.1"/>
</dbReference>
<gene>
    <name evidence="1" type="ORF">JQN83_06615</name>
</gene>
<organism evidence="1 2">
    <name type="scientific">Micromonospora antibiotica</name>
    <dbReference type="NCBI Taxonomy" id="2807623"/>
    <lineage>
        <taxon>Bacteria</taxon>
        <taxon>Bacillati</taxon>
        <taxon>Actinomycetota</taxon>
        <taxon>Actinomycetes</taxon>
        <taxon>Micromonosporales</taxon>
        <taxon>Micromonosporaceae</taxon>
        <taxon>Micromonospora</taxon>
    </lineage>
</organism>
<keyword evidence="2" id="KW-1185">Reference proteome</keyword>
<dbReference type="EMBL" id="JAGFWR010000002">
    <property type="protein sequence ID" value="MBO4160487.1"/>
    <property type="molecule type" value="Genomic_DNA"/>
</dbReference>
<accession>A0ABS3V4L1</accession>
<sequence>MIEIPAVGPYLDFDDFTVQLPQRGTHGYLPCAGLPTAELRDTAGDGAGVWLARSRAGHSLIIPDGVDVVRNGRRIIGLAVLHHGDRVAFAGQLAWFSEVRQLRLPTGHVLVGHRCQQCHTTFTVDAEVVLCPLCGEGYCEDCWEYLRGARCYSRDCHMVPVPVPVGRVVTT</sequence>
<name>A0ABS3V4L1_9ACTN</name>
<evidence type="ECO:0000313" key="2">
    <source>
        <dbReference type="Proteomes" id="UP000671399"/>
    </source>
</evidence>
<evidence type="ECO:0000313" key="1">
    <source>
        <dbReference type="EMBL" id="MBO4160487.1"/>
    </source>
</evidence>
<proteinExistence type="predicted"/>